<dbReference type="InterPro" id="IPR011460">
    <property type="entry name" value="Lcl_C"/>
</dbReference>
<dbReference type="Pfam" id="PF07603">
    <property type="entry name" value="Lcl_C"/>
    <property type="match status" value="1"/>
</dbReference>
<proteinExistence type="predicted"/>
<evidence type="ECO:0000313" key="5">
    <source>
        <dbReference type="Proteomes" id="UP000053724"/>
    </source>
</evidence>
<evidence type="ECO:0000256" key="1">
    <source>
        <dbReference type="SAM" id="SignalP"/>
    </source>
</evidence>
<feature type="domain" description="Lcl C-terminal" evidence="2">
    <location>
        <begin position="41"/>
        <end position="172"/>
    </location>
</feature>
<evidence type="ECO:0000313" key="4">
    <source>
        <dbReference type="EMBL" id="PAR23210.1"/>
    </source>
</evidence>
<dbReference type="RefSeq" id="WP_055027942.1">
    <property type="nucleotide sequence ID" value="NZ_CP035689.1"/>
</dbReference>
<reference evidence="4" key="2">
    <citation type="submission" date="2017-07" db="EMBL/GenBank/DDBJ databases">
        <authorList>
            <person name="Sun Z.S."/>
            <person name="Albrecht U."/>
            <person name="Echele G."/>
            <person name="Lee C.C."/>
        </authorList>
    </citation>
    <scope>NUCLEOTIDE SEQUENCE [LARGE SCALE GENOMIC DNA]</scope>
    <source>
        <strain evidence="4">OYP9E10</strain>
    </source>
</reference>
<dbReference type="Proteomes" id="UP000053724">
    <property type="component" value="Unassembled WGS sequence"/>
</dbReference>
<reference evidence="3 5" key="1">
    <citation type="journal article" date="2015" name="Genome Biol. Evol.">
        <title>The Dynamics of Genetic Interactions between Vibrio metoecus and Vibrio cholerae, Two Close Relatives Co-Occurring in the Environment.</title>
        <authorList>
            <person name="Orata F.D."/>
            <person name="Kirchberger P.C."/>
            <person name="Meheust R."/>
            <person name="Barlow E.J."/>
            <person name="Tarr C.L."/>
            <person name="Boucher Y."/>
        </authorList>
    </citation>
    <scope>NUCLEOTIDE SEQUENCE [LARGE SCALE GENOMIC DNA]</scope>
    <source>
        <strain evidence="3 5">08-2459</strain>
    </source>
</reference>
<dbReference type="PANTHER" id="PTHR35812:SF1">
    <property type="entry name" value="LIPOPROTEIN"/>
    <property type="match status" value="1"/>
</dbReference>
<dbReference type="GeneID" id="94015974"/>
<protein>
    <submittedName>
        <fullName evidence="4">DUF1566 domain-containing protein</fullName>
    </submittedName>
    <submittedName>
        <fullName evidence="3">HutR like protein</fullName>
    </submittedName>
</protein>
<name>A0A0Q0PID0_VIBMT</name>
<feature type="chain" id="PRO_5015043882" evidence="1">
    <location>
        <begin position="20"/>
        <end position="187"/>
    </location>
</feature>
<organism evidence="3 5">
    <name type="scientific">Vibrio metoecus</name>
    <dbReference type="NCBI Taxonomy" id="1481663"/>
    <lineage>
        <taxon>Bacteria</taxon>
        <taxon>Pseudomonadati</taxon>
        <taxon>Pseudomonadota</taxon>
        <taxon>Gammaproteobacteria</taxon>
        <taxon>Vibrionales</taxon>
        <taxon>Vibrionaceae</taxon>
        <taxon>Vibrio</taxon>
    </lineage>
</organism>
<dbReference type="AlphaFoldDB" id="A0A0Q0PID0"/>
<evidence type="ECO:0000259" key="2">
    <source>
        <dbReference type="Pfam" id="PF07603"/>
    </source>
</evidence>
<evidence type="ECO:0000313" key="6">
    <source>
        <dbReference type="Proteomes" id="UP000216173"/>
    </source>
</evidence>
<feature type="signal peptide" evidence="1">
    <location>
        <begin position="1"/>
        <end position="19"/>
    </location>
</feature>
<dbReference type="EMBL" id="LCUF01000012">
    <property type="protein sequence ID" value="KQA23378.1"/>
    <property type="molecule type" value="Genomic_DNA"/>
</dbReference>
<dbReference type="PANTHER" id="PTHR35812">
    <property type="entry name" value="LIPOPROTEIN"/>
    <property type="match status" value="1"/>
</dbReference>
<gene>
    <name evidence="3" type="ORF">AAY55_10825</name>
    <name evidence="4" type="ORF">CGU03_01625</name>
</gene>
<dbReference type="EMBL" id="NMSH01000001">
    <property type="protein sequence ID" value="PAR23210.1"/>
    <property type="molecule type" value="Genomic_DNA"/>
</dbReference>
<accession>A0A0Q0PID0</accession>
<reference evidence="6" key="3">
    <citation type="submission" date="2017-07" db="EMBL/GenBank/DDBJ databases">
        <authorList>
            <person name="Boucher Y."/>
            <person name="Orata F.D."/>
        </authorList>
    </citation>
    <scope>NUCLEOTIDE SEQUENCE [LARGE SCALE GENOMIC DNA]</scope>
    <source>
        <strain evidence="6">OYP9E10</strain>
    </source>
</reference>
<sequence length="187" mass="21264">MRTFSIVTMWLTLSLPVMAQECASDIPRSAPNLRYVYSTQGTVKDLYTGLTWMRCTFGKEWNAAQGRCTGQVQPLRWQAALQEVQAINHPDSRHRLHQFAGVKQWRMPNIKELNSLTEHACFAPAANETAFASGLVTEVGNLSGYLWSNTMRIEREQAWVWDAINGELYAYSIHGYEMGMLLVSEDE</sequence>
<dbReference type="Proteomes" id="UP000216173">
    <property type="component" value="Unassembled WGS sequence"/>
</dbReference>
<comment type="caution">
    <text evidence="3">The sequence shown here is derived from an EMBL/GenBank/DDBJ whole genome shotgun (WGS) entry which is preliminary data.</text>
</comment>
<evidence type="ECO:0000313" key="3">
    <source>
        <dbReference type="EMBL" id="KQA23378.1"/>
    </source>
</evidence>
<keyword evidence="1" id="KW-0732">Signal</keyword>
<dbReference type="PATRIC" id="fig|1481663.10.peg.2332"/>